<sequence length="69" mass="7486">MGMPILPIWVDPRLWVTVPELPPLPGSIPAGDSICSPKGLTLASYGSGNFRQGFPNCPGFRLPDEETYK</sequence>
<dbReference type="Proteomes" id="UP000823941">
    <property type="component" value="Chromosome 15"/>
</dbReference>
<gene>
    <name evidence="1" type="ORF">JYU34_011339</name>
</gene>
<dbReference type="EMBL" id="JAHIBW010000015">
    <property type="protein sequence ID" value="KAG7304398.1"/>
    <property type="molecule type" value="Genomic_DNA"/>
</dbReference>
<organism evidence="1 2">
    <name type="scientific">Plutella xylostella</name>
    <name type="common">Diamondback moth</name>
    <name type="synonym">Plutella maculipennis</name>
    <dbReference type="NCBI Taxonomy" id="51655"/>
    <lineage>
        <taxon>Eukaryota</taxon>
        <taxon>Metazoa</taxon>
        <taxon>Ecdysozoa</taxon>
        <taxon>Arthropoda</taxon>
        <taxon>Hexapoda</taxon>
        <taxon>Insecta</taxon>
        <taxon>Pterygota</taxon>
        <taxon>Neoptera</taxon>
        <taxon>Endopterygota</taxon>
        <taxon>Lepidoptera</taxon>
        <taxon>Glossata</taxon>
        <taxon>Ditrysia</taxon>
        <taxon>Yponomeutoidea</taxon>
        <taxon>Plutellidae</taxon>
        <taxon>Plutella</taxon>
    </lineage>
</organism>
<name>A0ABQ7QHJ8_PLUXY</name>
<protein>
    <submittedName>
        <fullName evidence="1">Uncharacterized protein</fullName>
    </submittedName>
</protein>
<proteinExistence type="predicted"/>
<reference evidence="1 2" key="1">
    <citation type="submission" date="2021-06" db="EMBL/GenBank/DDBJ databases">
        <title>A haploid diamondback moth (Plutella xylostella L.) genome assembly resolves 31 chromosomes and identifies a diamide resistance mutation.</title>
        <authorList>
            <person name="Ward C.M."/>
            <person name="Perry K.D."/>
            <person name="Baker G."/>
            <person name="Powis K."/>
            <person name="Heckel D.G."/>
            <person name="Baxter S.W."/>
        </authorList>
    </citation>
    <scope>NUCLEOTIDE SEQUENCE [LARGE SCALE GENOMIC DNA]</scope>
    <source>
        <strain evidence="1 2">LV</strain>
        <tissue evidence="1">Single pupa</tissue>
    </source>
</reference>
<keyword evidence="2" id="KW-1185">Reference proteome</keyword>
<evidence type="ECO:0000313" key="1">
    <source>
        <dbReference type="EMBL" id="KAG7304398.1"/>
    </source>
</evidence>
<comment type="caution">
    <text evidence="1">The sequence shown here is derived from an EMBL/GenBank/DDBJ whole genome shotgun (WGS) entry which is preliminary data.</text>
</comment>
<evidence type="ECO:0000313" key="2">
    <source>
        <dbReference type="Proteomes" id="UP000823941"/>
    </source>
</evidence>
<accession>A0ABQ7QHJ8</accession>